<proteinExistence type="predicted"/>
<dbReference type="Proteomes" id="UP000502617">
    <property type="component" value="Segment"/>
</dbReference>
<evidence type="ECO:0000313" key="2">
    <source>
        <dbReference type="Proteomes" id="UP000502617"/>
    </source>
</evidence>
<keyword evidence="2" id="KW-1185">Reference proteome</keyword>
<sequence>MTTLRCLISSLLMTLAAAFMVAFVMLNSPLSAHSLMIPSDLQSLPEAVDKAGISVVLNDKNLCGKDALGTYFPGRDIISVCQEQAQPGDSEHKWTANDYSVLMHESTHLLQDCLSGSLRDYTLVTINQTVEDLERYSQELSEDMLAWISTTYREHGADDLTIWLEVEAFSTQTSADPDILAAAISRTCPIR</sequence>
<protein>
    <submittedName>
        <fullName evidence="1">Uncharacterized protein</fullName>
    </submittedName>
</protein>
<dbReference type="EMBL" id="MT162466">
    <property type="protein sequence ID" value="QIN96656.1"/>
    <property type="molecule type" value="Genomic_DNA"/>
</dbReference>
<dbReference type="RefSeq" id="YP_010669036.1">
    <property type="nucleotide sequence ID" value="NC_070959.1"/>
</dbReference>
<name>A0A6G8R5J5_9CAUD</name>
<dbReference type="KEGG" id="vg:77945190"/>
<organism evidence="1 2">
    <name type="scientific">Synechococcus phage S-N03</name>
    <dbReference type="NCBI Taxonomy" id="2718943"/>
    <lineage>
        <taxon>Viruses</taxon>
        <taxon>Duplodnaviria</taxon>
        <taxon>Heunggongvirae</taxon>
        <taxon>Uroviricota</taxon>
        <taxon>Caudoviricetes</taxon>
        <taxon>Pantevenvirales</taxon>
        <taxon>Kyanoviridae</taxon>
        <taxon>Huanghaivirus</taxon>
        <taxon>Huanghaivirus snothree</taxon>
    </lineage>
</organism>
<evidence type="ECO:0000313" key="1">
    <source>
        <dbReference type="EMBL" id="QIN96656.1"/>
    </source>
</evidence>
<reference evidence="1 2" key="1">
    <citation type="submission" date="2020-03" db="EMBL/GenBank/DDBJ databases">
        <title>The Isolation and Genome Sequence of a Novel Cyanophage S-N03 from the Huanghai Sea, China.</title>
        <authorList>
            <person name="Jiang T."/>
        </authorList>
    </citation>
    <scope>NUCLEOTIDE SEQUENCE [LARGE SCALE GENOMIC DNA]</scope>
</reference>
<dbReference type="GeneID" id="77945190"/>
<accession>A0A6G8R5J5</accession>